<organism evidence="2 3">
    <name type="scientific">Parahaliea aestuarii</name>
    <dbReference type="NCBI Taxonomy" id="1852021"/>
    <lineage>
        <taxon>Bacteria</taxon>
        <taxon>Pseudomonadati</taxon>
        <taxon>Pseudomonadota</taxon>
        <taxon>Gammaproteobacteria</taxon>
        <taxon>Cellvibrionales</taxon>
        <taxon>Halieaceae</taxon>
        <taxon>Parahaliea</taxon>
    </lineage>
</organism>
<keyword evidence="1 2" id="KW-0808">Transferase</keyword>
<dbReference type="InterPro" id="IPR029063">
    <property type="entry name" value="SAM-dependent_MTases_sf"/>
</dbReference>
<keyword evidence="1" id="KW-0949">S-adenosyl-L-methionine</keyword>
<dbReference type="PANTHER" id="PTHR36112">
    <property type="entry name" value="RIBOSOMAL RNA SMALL SUBUNIT METHYLTRANSFERASE J"/>
    <property type="match status" value="1"/>
</dbReference>
<keyword evidence="1" id="KW-0963">Cytoplasm</keyword>
<accession>A0A5C8ZPY9</accession>
<reference evidence="2 3" key="1">
    <citation type="submission" date="2019-08" db="EMBL/GenBank/DDBJ databases">
        <title>Parahaliea maris sp. nov., isolated from the surface seawater.</title>
        <authorList>
            <person name="Liu Y."/>
        </authorList>
    </citation>
    <scope>NUCLEOTIDE SEQUENCE [LARGE SCALE GENOMIC DNA]</scope>
    <source>
        <strain evidence="2 3">S2-26</strain>
    </source>
</reference>
<evidence type="ECO:0000313" key="3">
    <source>
        <dbReference type="Proteomes" id="UP000321933"/>
    </source>
</evidence>
<comment type="similarity">
    <text evidence="1">Belongs to the methyltransferase superfamily. RsmJ family.</text>
</comment>
<evidence type="ECO:0000256" key="1">
    <source>
        <dbReference type="HAMAP-Rule" id="MF_01523"/>
    </source>
</evidence>
<dbReference type="OrthoDB" id="3191794at2"/>
<dbReference type="Pfam" id="PF04445">
    <property type="entry name" value="SAM_MT"/>
    <property type="match status" value="1"/>
</dbReference>
<dbReference type="SUPFAM" id="SSF53335">
    <property type="entry name" value="S-adenosyl-L-methionine-dependent methyltransferases"/>
    <property type="match status" value="1"/>
</dbReference>
<feature type="binding site" evidence="1">
    <location>
        <begin position="107"/>
        <end position="108"/>
    </location>
    <ligand>
        <name>S-adenosyl-L-methionine</name>
        <dbReference type="ChEBI" id="CHEBI:59789"/>
    </ligand>
</feature>
<gene>
    <name evidence="1" type="primary">rsmJ</name>
    <name evidence="2" type="ORF">FVW59_17025</name>
</gene>
<proteinExistence type="inferred from homology"/>
<comment type="subcellular location">
    <subcellularLocation>
        <location evidence="1">Cytoplasm</location>
    </subcellularLocation>
</comment>
<comment type="function">
    <text evidence="1">Specifically methylates the guanosine in position 1516 of 16S rRNA.</text>
</comment>
<comment type="caution">
    <text evidence="1">Lacks conserved residue(s) required for the propagation of feature annotation.</text>
</comment>
<evidence type="ECO:0000313" key="2">
    <source>
        <dbReference type="EMBL" id="TXS89710.1"/>
    </source>
</evidence>
<dbReference type="RefSeq" id="WP_148065568.1">
    <property type="nucleotide sequence ID" value="NZ_VRYZ01000008.1"/>
</dbReference>
<name>A0A5C8ZPY9_9GAMM</name>
<dbReference type="EMBL" id="VRYZ01000008">
    <property type="protein sequence ID" value="TXS89710.1"/>
    <property type="molecule type" value="Genomic_DNA"/>
</dbReference>
<dbReference type="AlphaFoldDB" id="A0A5C8ZPY9"/>
<comment type="catalytic activity">
    <reaction evidence="1">
        <text>guanosine(1516) in 16S rRNA + S-adenosyl-L-methionine = N(2)-methylguanosine(1516) in 16S rRNA + S-adenosyl-L-homocysteine + H(+)</text>
        <dbReference type="Rhea" id="RHEA:43220"/>
        <dbReference type="Rhea" id="RHEA-COMP:10412"/>
        <dbReference type="Rhea" id="RHEA-COMP:10413"/>
        <dbReference type="ChEBI" id="CHEBI:15378"/>
        <dbReference type="ChEBI" id="CHEBI:57856"/>
        <dbReference type="ChEBI" id="CHEBI:59789"/>
        <dbReference type="ChEBI" id="CHEBI:74269"/>
        <dbReference type="ChEBI" id="CHEBI:74481"/>
        <dbReference type="EC" id="2.1.1.242"/>
    </reaction>
</comment>
<sequence length="264" mass="28232">MDTPRLAVVCDNDEDRERLQALAGELGLPLIESLAPTPPDLLLSLQQGRLALVQSGPGAPGPVSVDFGGGRMRQRRRGGQNELLGKAIGVGRKSPLRVLDATAGLGRDSFVLADLGCEVTLCERHAVVAALLASGLEQARCSDDEWLRATARRMQLAAGDARQLPGPSLAAVDVIYLDPMFPHRGKSAAVKKEMALFQRLIGIPEDEGDSEVLLRWALQQPVARVVVKRPLKAPPLDAHKPSHAIRGKAVRFDVHVLATLGAKG</sequence>
<keyword evidence="1 2" id="KW-0489">Methyltransferase</keyword>
<dbReference type="PANTHER" id="PTHR36112:SF1">
    <property type="entry name" value="RIBOSOMAL RNA SMALL SUBUNIT METHYLTRANSFERASE J"/>
    <property type="match status" value="1"/>
</dbReference>
<keyword evidence="3" id="KW-1185">Reference proteome</keyword>
<protein>
    <recommendedName>
        <fullName evidence="1">Ribosomal RNA small subunit methyltransferase J</fullName>
        <ecNumber evidence="1">2.1.1.242</ecNumber>
    </recommendedName>
    <alternativeName>
        <fullName evidence="1">16S rRNA m2G1516 methyltransferase</fullName>
    </alternativeName>
    <alternativeName>
        <fullName evidence="1">rRNA (guanine-N(2)-)-methyltransferase</fullName>
    </alternativeName>
</protein>
<feature type="binding site" evidence="1">
    <location>
        <position position="178"/>
    </location>
    <ligand>
        <name>S-adenosyl-L-methionine</name>
        <dbReference type="ChEBI" id="CHEBI:59789"/>
    </ligand>
</feature>
<dbReference type="Gene3D" id="3.40.50.150">
    <property type="entry name" value="Vaccinia Virus protein VP39"/>
    <property type="match status" value="1"/>
</dbReference>
<dbReference type="GO" id="GO:0005737">
    <property type="term" value="C:cytoplasm"/>
    <property type="evidence" value="ECO:0007669"/>
    <property type="project" value="UniProtKB-SubCell"/>
</dbReference>
<comment type="caution">
    <text evidence="2">The sequence shown here is derived from an EMBL/GenBank/DDBJ whole genome shotgun (WGS) entry which is preliminary data.</text>
</comment>
<dbReference type="GO" id="GO:0008990">
    <property type="term" value="F:rRNA (guanine-N2-)-methyltransferase activity"/>
    <property type="evidence" value="ECO:0007669"/>
    <property type="project" value="UniProtKB-UniRule"/>
</dbReference>
<dbReference type="HAMAP" id="MF_01523">
    <property type="entry name" value="16SrRNA_methyltr_J"/>
    <property type="match status" value="1"/>
</dbReference>
<dbReference type="EC" id="2.1.1.242" evidence="1"/>
<feature type="binding site" evidence="1">
    <location>
        <begin position="123"/>
        <end position="124"/>
    </location>
    <ligand>
        <name>S-adenosyl-L-methionine</name>
        <dbReference type="ChEBI" id="CHEBI:59789"/>
    </ligand>
</feature>
<dbReference type="Proteomes" id="UP000321933">
    <property type="component" value="Unassembled WGS sequence"/>
</dbReference>
<dbReference type="CDD" id="cd02440">
    <property type="entry name" value="AdoMet_MTases"/>
    <property type="match status" value="1"/>
</dbReference>
<keyword evidence="1" id="KW-0698">rRNA processing</keyword>
<dbReference type="InterPro" id="IPR007536">
    <property type="entry name" value="16SrRNA_methylTrfase_J"/>
</dbReference>